<name>A0A1G7RW26_CHIFI</name>
<feature type="domain" description="YCII-related" evidence="2">
    <location>
        <begin position="1"/>
        <end position="81"/>
    </location>
</feature>
<evidence type="ECO:0000313" key="4">
    <source>
        <dbReference type="Proteomes" id="UP000199045"/>
    </source>
</evidence>
<accession>A0A1G7RW26</accession>
<protein>
    <recommendedName>
        <fullName evidence="2">YCII-related domain-containing protein</fullName>
    </recommendedName>
</protein>
<organism evidence="3 4">
    <name type="scientific">Chitinophaga filiformis</name>
    <name type="common">Myxococcus filiformis</name>
    <name type="synonym">Flexibacter filiformis</name>
    <dbReference type="NCBI Taxonomy" id="104663"/>
    <lineage>
        <taxon>Bacteria</taxon>
        <taxon>Pseudomonadati</taxon>
        <taxon>Bacteroidota</taxon>
        <taxon>Chitinophagia</taxon>
        <taxon>Chitinophagales</taxon>
        <taxon>Chitinophagaceae</taxon>
        <taxon>Chitinophaga</taxon>
    </lineage>
</organism>
<evidence type="ECO:0000256" key="1">
    <source>
        <dbReference type="ARBA" id="ARBA00007689"/>
    </source>
</evidence>
<dbReference type="Proteomes" id="UP000199045">
    <property type="component" value="Unassembled WGS sequence"/>
</dbReference>
<dbReference type="SUPFAM" id="SSF54909">
    <property type="entry name" value="Dimeric alpha+beta barrel"/>
    <property type="match status" value="1"/>
</dbReference>
<dbReference type="Gene3D" id="3.30.70.1060">
    <property type="entry name" value="Dimeric alpha+beta barrel"/>
    <property type="match status" value="1"/>
</dbReference>
<dbReference type="STRING" id="104663.SAMN04488121_103606"/>
<dbReference type="InterPro" id="IPR011008">
    <property type="entry name" value="Dimeric_a/b-barrel"/>
</dbReference>
<dbReference type="InterPro" id="IPR005545">
    <property type="entry name" value="YCII"/>
</dbReference>
<dbReference type="EMBL" id="FNBN01000003">
    <property type="protein sequence ID" value="SDG13990.1"/>
    <property type="molecule type" value="Genomic_DNA"/>
</dbReference>
<gene>
    <name evidence="3" type="ORF">SAMN04488121_103606</name>
</gene>
<dbReference type="OrthoDB" id="9797014at2"/>
<sequence>MKTVVIGESSGASMETIMSIYPRHKAVLDKYIESGEVIGVGPFADRGNMAIFKTRAAAEQFVKEDPFILEGMVKSFVIRDWMDEMLPG</sequence>
<evidence type="ECO:0000313" key="3">
    <source>
        <dbReference type="EMBL" id="SDG13990.1"/>
    </source>
</evidence>
<proteinExistence type="inferred from homology"/>
<comment type="similarity">
    <text evidence="1">Belongs to the YciI family.</text>
</comment>
<reference evidence="3 4" key="1">
    <citation type="submission" date="2016-10" db="EMBL/GenBank/DDBJ databases">
        <authorList>
            <person name="de Groot N.N."/>
        </authorList>
    </citation>
    <scope>NUCLEOTIDE SEQUENCE [LARGE SCALE GENOMIC DNA]</scope>
    <source>
        <strain evidence="3 4">DSM 527</strain>
    </source>
</reference>
<dbReference type="Pfam" id="PF03795">
    <property type="entry name" value="YCII"/>
    <property type="match status" value="1"/>
</dbReference>
<evidence type="ECO:0000259" key="2">
    <source>
        <dbReference type="Pfam" id="PF03795"/>
    </source>
</evidence>
<dbReference type="RefSeq" id="WP_089833267.1">
    <property type="nucleotide sequence ID" value="NZ_FNBN01000003.1"/>
</dbReference>
<dbReference type="AlphaFoldDB" id="A0A1G7RW26"/>